<protein>
    <submittedName>
        <fullName evidence="1">Uncharacterized protein</fullName>
    </submittedName>
</protein>
<dbReference type="Proteomes" id="UP000596247">
    <property type="component" value="Chromosome"/>
</dbReference>
<sequence>MESKDWKINAGSYQADWLKLHKGLKKLIDPVANISVVRWIAYDTTNGGHITKGHDLNANTNISDFFTVPNIIPNLSDIIRHIDQSGGVRVPMWNGSIKMDLVVRVTYGAQKIKKGKQTK</sequence>
<gene>
    <name evidence="1" type="ORF">LLCLJKAH_00288</name>
</gene>
<proteinExistence type="predicted"/>
<evidence type="ECO:0000313" key="2">
    <source>
        <dbReference type="Proteomes" id="UP000596247"/>
    </source>
</evidence>
<evidence type="ECO:0000313" key="1">
    <source>
        <dbReference type="EMBL" id="CAD5236277.1"/>
    </source>
</evidence>
<organism evidence="1 2">
    <name type="scientific">Klebsiella phage vB_KvM-Eowyn</name>
    <dbReference type="NCBI Taxonomy" id="2762819"/>
    <lineage>
        <taxon>Viruses</taxon>
        <taxon>Duplodnaviria</taxon>
        <taxon>Heunggongvirae</taxon>
        <taxon>Uroviricota</taxon>
        <taxon>Caudoviricetes</taxon>
        <taxon>Chimalliviridae</taxon>
        <taxon>Eowynvirus</taxon>
        <taxon>Eowynvirus eowyn</taxon>
    </lineage>
</organism>
<reference evidence="1 2" key="1">
    <citation type="submission" date="2020-09" db="EMBL/GenBank/DDBJ databases">
        <authorList>
            <person name="Jameson E."/>
        </authorList>
    </citation>
    <scope>NUCLEOTIDE SEQUENCE [LARGE SCALE GENOMIC DNA]</scope>
</reference>
<name>A0A7R8MJQ2_9CAUD</name>
<accession>A0A7R8MJQ2</accession>
<keyword evidence="2" id="KW-1185">Reference proteome</keyword>
<dbReference type="EMBL" id="LR881104">
    <property type="protein sequence ID" value="CAD5236277.1"/>
    <property type="molecule type" value="Genomic_DNA"/>
</dbReference>